<gene>
    <name evidence="9" type="ORF">RJ641_005132</name>
</gene>
<evidence type="ECO:0000256" key="8">
    <source>
        <dbReference type="ARBA" id="ARBA00023136"/>
    </source>
</evidence>
<keyword evidence="6" id="KW-0249">Electron transport</keyword>
<evidence type="ECO:0000256" key="7">
    <source>
        <dbReference type="ARBA" id="ARBA00023128"/>
    </source>
</evidence>
<sequence>MAFTLRGVRVPPNSVSLEEARKCTFEFFRSACRSLPTIMEIYNLHDVVYVSPLRSTIASKIHKNSHITNTKVPKILNTDLGIPTYKFIDVPLNMCILSREHHRVRVKKHFY</sequence>
<dbReference type="Proteomes" id="UP001370490">
    <property type="component" value="Unassembled WGS sequence"/>
</dbReference>
<evidence type="ECO:0000256" key="1">
    <source>
        <dbReference type="ARBA" id="ARBA00004443"/>
    </source>
</evidence>
<protein>
    <submittedName>
        <fullName evidence="9">Uncharacterized protein</fullName>
    </submittedName>
</protein>
<reference evidence="9 10" key="1">
    <citation type="submission" date="2023-12" db="EMBL/GenBank/DDBJ databases">
        <title>A high-quality genome assembly for Dillenia turbinata (Dilleniales).</title>
        <authorList>
            <person name="Chanderbali A."/>
        </authorList>
    </citation>
    <scope>NUCLEOTIDE SEQUENCE [LARGE SCALE GENOMIC DNA]</scope>
    <source>
        <strain evidence="9">LSX21</strain>
        <tissue evidence="9">Leaf</tissue>
    </source>
</reference>
<dbReference type="PANTHER" id="PTHR12964">
    <property type="entry name" value="NADH-UBIQUINONE OXIDOREDUCTASE B14 SUBUNIT"/>
    <property type="match status" value="1"/>
</dbReference>
<dbReference type="GO" id="GO:0005743">
    <property type="term" value="C:mitochondrial inner membrane"/>
    <property type="evidence" value="ECO:0007669"/>
    <property type="project" value="UniProtKB-SubCell"/>
</dbReference>
<dbReference type="AlphaFoldDB" id="A0AAN8VGF2"/>
<organism evidence="9 10">
    <name type="scientific">Dillenia turbinata</name>
    <dbReference type="NCBI Taxonomy" id="194707"/>
    <lineage>
        <taxon>Eukaryota</taxon>
        <taxon>Viridiplantae</taxon>
        <taxon>Streptophyta</taxon>
        <taxon>Embryophyta</taxon>
        <taxon>Tracheophyta</taxon>
        <taxon>Spermatophyta</taxon>
        <taxon>Magnoliopsida</taxon>
        <taxon>eudicotyledons</taxon>
        <taxon>Gunneridae</taxon>
        <taxon>Pentapetalae</taxon>
        <taxon>Dilleniales</taxon>
        <taxon>Dilleniaceae</taxon>
        <taxon>Dillenia</taxon>
    </lineage>
</organism>
<evidence type="ECO:0000256" key="4">
    <source>
        <dbReference type="ARBA" id="ARBA00022660"/>
    </source>
</evidence>
<evidence type="ECO:0000256" key="3">
    <source>
        <dbReference type="ARBA" id="ARBA00022448"/>
    </source>
</evidence>
<evidence type="ECO:0000256" key="2">
    <source>
        <dbReference type="ARBA" id="ARBA00009508"/>
    </source>
</evidence>
<proteinExistence type="inferred from homology"/>
<keyword evidence="8" id="KW-0472">Membrane</keyword>
<evidence type="ECO:0000256" key="5">
    <source>
        <dbReference type="ARBA" id="ARBA00022792"/>
    </source>
</evidence>
<keyword evidence="10" id="KW-1185">Reference proteome</keyword>
<name>A0AAN8VGF2_9MAGN</name>
<dbReference type="PANTHER" id="PTHR12964:SF0">
    <property type="entry name" value="NADH DEHYDROGENASE [UBIQUINONE] 1 ALPHA SUBCOMPLEX SUBUNIT 6"/>
    <property type="match status" value="1"/>
</dbReference>
<keyword evidence="7" id="KW-0496">Mitochondrion</keyword>
<comment type="subcellular location">
    <subcellularLocation>
        <location evidence="1">Mitochondrion inner membrane</location>
        <topology evidence="1">Peripheral membrane protein</topology>
        <orientation evidence="1">Matrix side</orientation>
    </subcellularLocation>
</comment>
<evidence type="ECO:0000313" key="9">
    <source>
        <dbReference type="EMBL" id="KAK6928927.1"/>
    </source>
</evidence>
<accession>A0AAN8VGF2</accession>
<comment type="similarity">
    <text evidence="2">Belongs to the complex I LYR family.</text>
</comment>
<dbReference type="GO" id="GO:0006979">
    <property type="term" value="P:response to oxidative stress"/>
    <property type="evidence" value="ECO:0007669"/>
    <property type="project" value="TreeGrafter"/>
</dbReference>
<dbReference type="EMBL" id="JBAMMX010000013">
    <property type="protein sequence ID" value="KAK6928927.1"/>
    <property type="molecule type" value="Genomic_DNA"/>
</dbReference>
<evidence type="ECO:0000256" key="6">
    <source>
        <dbReference type="ARBA" id="ARBA00022982"/>
    </source>
</evidence>
<dbReference type="InterPro" id="IPR016488">
    <property type="entry name" value="NADH_Ub_cplx-1_asu_su-6"/>
</dbReference>
<comment type="caution">
    <text evidence="9">The sequence shown here is derived from an EMBL/GenBank/DDBJ whole genome shotgun (WGS) entry which is preliminary data.</text>
</comment>
<evidence type="ECO:0000313" key="10">
    <source>
        <dbReference type="Proteomes" id="UP001370490"/>
    </source>
</evidence>
<keyword evidence="5" id="KW-0999">Mitochondrion inner membrane</keyword>
<keyword evidence="4" id="KW-0679">Respiratory chain</keyword>
<keyword evidence="3" id="KW-0813">Transport</keyword>